<feature type="region of interest" description="Disordered" evidence="19">
    <location>
        <begin position="72"/>
        <end position="184"/>
    </location>
</feature>
<keyword evidence="6" id="KW-0644">Prostaglandin metabolism</keyword>
<evidence type="ECO:0000256" key="8">
    <source>
        <dbReference type="ARBA" id="ARBA00022585"/>
    </source>
</evidence>
<name>A0A5E4ASR9_MARMO</name>
<evidence type="ECO:0000256" key="1">
    <source>
        <dbReference type="ARBA" id="ARBA00000609"/>
    </source>
</evidence>
<evidence type="ECO:0000256" key="10">
    <source>
        <dbReference type="ARBA" id="ARBA00023098"/>
    </source>
</evidence>
<comment type="similarity">
    <text evidence="13 18">Belongs to the p23/wos2 family.</text>
</comment>
<dbReference type="EC" id="5.3.99.3" evidence="4 18"/>
<dbReference type="InterPro" id="IPR045250">
    <property type="entry name" value="p23-like"/>
</dbReference>
<proteinExistence type="inferred from homology"/>
<dbReference type="GO" id="GO:0001516">
    <property type="term" value="P:prostaglandin biosynthetic process"/>
    <property type="evidence" value="ECO:0007669"/>
    <property type="project" value="UniProtKB-UniPathway"/>
</dbReference>
<evidence type="ECO:0000313" key="21">
    <source>
        <dbReference type="EMBL" id="KAF7468610.1"/>
    </source>
</evidence>
<dbReference type="GO" id="GO:0005829">
    <property type="term" value="C:cytosol"/>
    <property type="evidence" value="ECO:0007669"/>
    <property type="project" value="TreeGrafter"/>
</dbReference>
<comment type="catalytic activity">
    <reaction evidence="1 18">
        <text>prostaglandin H2 = prostaglandin E2</text>
        <dbReference type="Rhea" id="RHEA:12893"/>
        <dbReference type="ChEBI" id="CHEBI:57405"/>
        <dbReference type="ChEBI" id="CHEBI:606564"/>
        <dbReference type="EC" id="5.3.99.3"/>
    </reaction>
</comment>
<dbReference type="GO" id="GO:0051131">
    <property type="term" value="P:chaperone-mediated protein complex assembly"/>
    <property type="evidence" value="ECO:0007669"/>
    <property type="project" value="TreeGrafter"/>
</dbReference>
<dbReference type="EMBL" id="WJEC01007739">
    <property type="protein sequence ID" value="KAF7468610.1"/>
    <property type="molecule type" value="Genomic_DNA"/>
</dbReference>
<evidence type="ECO:0000313" key="23">
    <source>
        <dbReference type="Proteomes" id="UP000335636"/>
    </source>
</evidence>
<evidence type="ECO:0000256" key="5">
    <source>
        <dbReference type="ARBA" id="ARBA00022490"/>
    </source>
</evidence>
<accession>A0A5E4ASR9</accession>
<comment type="pathway">
    <text evidence="3 18">Lipid metabolism; prostaglandin biosynthesis.</text>
</comment>
<comment type="function">
    <text evidence="16">Cytosolic prostaglandin synthase that catalyzes the oxidoreduction of prostaglandin endoperoxide H2 (PGH2) to prostaglandin E2 (PGE2). Molecular chaperone that localizes to genomic response elements in a hormone-dependent manner and disrupts receptor-mediated transcriptional activation, by promoting disassembly of transcriptional regulatory complexes. Facilitates HIF alpha proteins hydroxylation via interaction with EGLN1/PHD2, leading to recruit EGLN1/PHD2 to the HSP90 pathway.</text>
</comment>
<evidence type="ECO:0000256" key="17">
    <source>
        <dbReference type="ARBA" id="ARBA00046445"/>
    </source>
</evidence>
<evidence type="ECO:0000313" key="22">
    <source>
        <dbReference type="EMBL" id="VTJ60533.1"/>
    </source>
</evidence>
<organism evidence="22 23">
    <name type="scientific">Marmota monax</name>
    <name type="common">Woodchuck</name>
    <dbReference type="NCBI Taxonomy" id="9995"/>
    <lineage>
        <taxon>Eukaryota</taxon>
        <taxon>Metazoa</taxon>
        <taxon>Chordata</taxon>
        <taxon>Craniata</taxon>
        <taxon>Vertebrata</taxon>
        <taxon>Euteleostomi</taxon>
        <taxon>Mammalia</taxon>
        <taxon>Eutheria</taxon>
        <taxon>Euarchontoglires</taxon>
        <taxon>Glires</taxon>
        <taxon>Rodentia</taxon>
        <taxon>Sciuromorpha</taxon>
        <taxon>Sciuridae</taxon>
        <taxon>Xerinae</taxon>
        <taxon>Marmotini</taxon>
        <taxon>Marmota</taxon>
    </lineage>
</organism>
<comment type="subcellular location">
    <subcellularLocation>
        <location evidence="2 18">Cytoplasm</location>
    </subcellularLocation>
</comment>
<evidence type="ECO:0000256" key="11">
    <source>
        <dbReference type="ARBA" id="ARBA00023160"/>
    </source>
</evidence>
<dbReference type="GO" id="GO:0051087">
    <property type="term" value="F:protein-folding chaperone binding"/>
    <property type="evidence" value="ECO:0007669"/>
    <property type="project" value="TreeGrafter"/>
</dbReference>
<dbReference type="Proteomes" id="UP000662637">
    <property type="component" value="Unassembled WGS sequence"/>
</dbReference>
<keyword evidence="11" id="KW-0275">Fatty acid biosynthesis</keyword>
<dbReference type="InterPro" id="IPR008978">
    <property type="entry name" value="HSP20-like_chaperone"/>
</dbReference>
<evidence type="ECO:0000256" key="19">
    <source>
        <dbReference type="SAM" id="MobiDB-lite"/>
    </source>
</evidence>
<evidence type="ECO:0000256" key="16">
    <source>
        <dbReference type="ARBA" id="ARBA00045393"/>
    </source>
</evidence>
<protein>
    <recommendedName>
        <fullName evidence="14 18">Prostaglandin E synthase 3</fullName>
        <shortName evidence="18">cPGES</shortName>
        <ecNumber evidence="4 18">5.3.99.3</ecNumber>
    </recommendedName>
    <alternativeName>
        <fullName evidence="15 18">Cytosolic prostaglandin E2 synthase</fullName>
    </alternativeName>
</protein>
<dbReference type="AlphaFoldDB" id="A0A5E4ASR9"/>
<comment type="subunit">
    <text evidence="18">Forms a complex with HSP70, HSP90 and other chaperones.</text>
</comment>
<feature type="domain" description="CS" evidence="20">
    <location>
        <begin position="239"/>
        <end position="328"/>
    </location>
</feature>
<dbReference type="InterPro" id="IPR007052">
    <property type="entry name" value="CS_dom"/>
</dbReference>
<dbReference type="PANTHER" id="PTHR22932:SF3">
    <property type="entry name" value="PROSTAGLANDIN E SYNTHASE 3"/>
    <property type="match status" value="1"/>
</dbReference>
<keyword evidence="8 18" id="KW-0643">Prostaglandin biosynthesis</keyword>
<keyword evidence="5 18" id="KW-0963">Cytoplasm</keyword>
<feature type="compositionally biased region" description="Basic residues" evidence="19">
    <location>
        <begin position="117"/>
        <end position="128"/>
    </location>
</feature>
<keyword evidence="7" id="KW-0444">Lipid biosynthesis</keyword>
<feature type="region of interest" description="Disordered" evidence="19">
    <location>
        <begin position="1"/>
        <end position="25"/>
    </location>
</feature>
<dbReference type="PROSITE" id="PS51203">
    <property type="entry name" value="CS"/>
    <property type="match status" value="1"/>
</dbReference>
<evidence type="ECO:0000256" key="15">
    <source>
        <dbReference type="ARBA" id="ARBA00042997"/>
    </source>
</evidence>
<dbReference type="GO" id="GO:0051879">
    <property type="term" value="F:Hsp90 protein binding"/>
    <property type="evidence" value="ECO:0007669"/>
    <property type="project" value="UniProtKB-UniRule"/>
</dbReference>
<dbReference type="SUPFAM" id="SSF49764">
    <property type="entry name" value="HSP20-like chaperones"/>
    <property type="match status" value="1"/>
</dbReference>
<keyword evidence="9" id="KW-0276">Fatty acid metabolism</keyword>
<evidence type="ECO:0000256" key="4">
    <source>
        <dbReference type="ARBA" id="ARBA00012203"/>
    </source>
</evidence>
<feature type="region of interest" description="Disordered" evidence="19">
    <location>
        <begin position="362"/>
        <end position="398"/>
    </location>
</feature>
<evidence type="ECO:0000256" key="3">
    <source>
        <dbReference type="ARBA" id="ARBA00004702"/>
    </source>
</evidence>
<dbReference type="EMBL" id="CABDUW010000151">
    <property type="protein sequence ID" value="VTJ60533.1"/>
    <property type="molecule type" value="Genomic_DNA"/>
</dbReference>
<dbReference type="CDD" id="cd00237">
    <property type="entry name" value="p23"/>
    <property type="match status" value="1"/>
</dbReference>
<dbReference type="PANTHER" id="PTHR22932">
    <property type="entry name" value="TELOMERASE-BINDING PROTEIN P23 HSP90 CO-CHAPERONE"/>
    <property type="match status" value="1"/>
</dbReference>
<keyword evidence="10 18" id="KW-0443">Lipid metabolism</keyword>
<dbReference type="Proteomes" id="UP000335636">
    <property type="component" value="Unassembled WGS sequence"/>
</dbReference>
<evidence type="ECO:0000259" key="20">
    <source>
        <dbReference type="PROSITE" id="PS51203"/>
    </source>
</evidence>
<gene>
    <name evidence="21" type="ORF">GHT09_013656</name>
    <name evidence="22" type="ORF">MONAX_5E036998</name>
</gene>
<evidence type="ECO:0000256" key="6">
    <source>
        <dbReference type="ARBA" id="ARBA00022501"/>
    </source>
</evidence>
<evidence type="ECO:0000256" key="2">
    <source>
        <dbReference type="ARBA" id="ARBA00004496"/>
    </source>
</evidence>
<dbReference type="UniPathway" id="UPA00662"/>
<reference evidence="21" key="2">
    <citation type="submission" date="2020-08" db="EMBL/GenBank/DDBJ databases">
        <authorList>
            <person name="Shumante A."/>
            <person name="Zimin A.V."/>
            <person name="Puiu D."/>
            <person name="Salzberg S.L."/>
        </authorList>
    </citation>
    <scope>NUCLEOTIDE SEQUENCE</scope>
    <source>
        <strain evidence="21">WC2-LM</strain>
        <tissue evidence="21">Liver</tissue>
    </source>
</reference>
<feature type="compositionally biased region" description="Polar residues" evidence="19">
    <location>
        <begin position="7"/>
        <end position="16"/>
    </location>
</feature>
<comment type="subunit">
    <text evidence="17">Probably forms a complex composed of chaperones HSP90 and HSP70, co-chaperones STIP1/HOP, CDC37, PPP5C, PTGES3/p23, TSC1 and client protein TSC2. Binds to the progesterone receptor. Interacts with TERT; the interaction, together with HSP90AA1, is required for correct assembly and stabilization of the telomerase holoenzyme complex. Interacts (via PXLE motif) with EGLN1/PHD2, recruiting EGLN1/PHD2 to the HSP90 pathway to facilitate HIF alpha proteins hydroxylation. Interacts with HSP90AA1, FLCN, FNIP1 and FNIP2.</text>
</comment>
<dbReference type="GO" id="GO:0007004">
    <property type="term" value="P:telomere maintenance via telomerase"/>
    <property type="evidence" value="ECO:0007669"/>
    <property type="project" value="TreeGrafter"/>
</dbReference>
<evidence type="ECO:0000256" key="7">
    <source>
        <dbReference type="ARBA" id="ARBA00022516"/>
    </source>
</evidence>
<feature type="compositionally biased region" description="Acidic residues" evidence="19">
    <location>
        <begin position="370"/>
        <end position="391"/>
    </location>
</feature>
<dbReference type="Gene3D" id="2.60.40.790">
    <property type="match status" value="1"/>
</dbReference>
<dbReference type="GO" id="GO:1905323">
    <property type="term" value="P:telomerase holoenzyme complex assembly"/>
    <property type="evidence" value="ECO:0007669"/>
    <property type="project" value="TreeGrafter"/>
</dbReference>
<evidence type="ECO:0000256" key="12">
    <source>
        <dbReference type="ARBA" id="ARBA00023235"/>
    </source>
</evidence>
<dbReference type="GO" id="GO:0005634">
    <property type="term" value="C:nucleus"/>
    <property type="evidence" value="ECO:0007669"/>
    <property type="project" value="TreeGrafter"/>
</dbReference>
<keyword evidence="23" id="KW-1185">Reference proteome</keyword>
<feature type="region of interest" description="Disordered" evidence="19">
    <location>
        <begin position="208"/>
        <end position="232"/>
    </location>
</feature>
<keyword evidence="18" id="KW-0143">Chaperone</keyword>
<evidence type="ECO:0000256" key="18">
    <source>
        <dbReference type="RuleBase" id="RU369032"/>
    </source>
</evidence>
<evidence type="ECO:0000256" key="9">
    <source>
        <dbReference type="ARBA" id="ARBA00022832"/>
    </source>
</evidence>
<reference evidence="22 23" key="1">
    <citation type="submission" date="2019-04" db="EMBL/GenBank/DDBJ databases">
        <authorList>
            <person name="Alioto T."/>
            <person name="Alioto T."/>
        </authorList>
    </citation>
    <scope>NUCLEOTIDE SEQUENCE [LARGE SCALE GENOMIC DNA]</scope>
</reference>
<dbReference type="FunFam" id="2.60.40.790:FF:000003">
    <property type="entry name" value="prostaglandin E synthase 3"/>
    <property type="match status" value="1"/>
</dbReference>
<evidence type="ECO:0000256" key="14">
    <source>
        <dbReference type="ARBA" id="ARBA00040552"/>
    </source>
</evidence>
<dbReference type="GO" id="GO:0006457">
    <property type="term" value="P:protein folding"/>
    <property type="evidence" value="ECO:0007669"/>
    <property type="project" value="TreeGrafter"/>
</dbReference>
<evidence type="ECO:0000256" key="13">
    <source>
        <dbReference type="ARBA" id="ARBA00025733"/>
    </source>
</evidence>
<dbReference type="Pfam" id="PF04969">
    <property type="entry name" value="CS"/>
    <property type="match status" value="1"/>
</dbReference>
<sequence length="398" mass="44522">MRFPPVSLSTDYSLTPHSGLKIEAKTRPQRQTLLLSQSPRAFAALDSVPNLQKPARWAQALDSEAANGFLTREGRAGGEAGTSQPPEGVRGRRAGPAPGRIAKEQGGPALSVDISRKPRRSPKTKTAHARLQGPGILLRHQPPPGLTTPRSHARTFFLRPRAPFPTLSSSPRSKSRSLRAVHSGDLGRARCRRRLRRATRGRDWGENAGVAIGEEPIPQPPPPERPAHPFARPPAPFTMQPASAKWYDRRDYVFIEFCVEDSKDVNVNFEKSKLTFSCLGGSDNFKHLNEIDLFHCIDPNDSKHKRTDRSILCCLRKGESGQSWPRLTKERAKLNWLSVDFNNWKDWEDDSDEDMSNFDRFSEMMNNMGGDEDVDLPEVDGADDDSQDSDDEKMPDLE</sequence>
<keyword evidence="12" id="KW-0413">Isomerase</keyword>
<dbReference type="GO" id="GO:0050220">
    <property type="term" value="F:prostaglandin-E synthase activity"/>
    <property type="evidence" value="ECO:0007669"/>
    <property type="project" value="UniProtKB-UniRule"/>
</dbReference>